<evidence type="ECO:0000313" key="3">
    <source>
        <dbReference type="Proteomes" id="UP000054928"/>
    </source>
</evidence>
<evidence type="ECO:0000313" key="2">
    <source>
        <dbReference type="EMBL" id="CEG49690.1"/>
    </source>
</evidence>
<dbReference type="STRING" id="4781.A0A0P1B4H4"/>
<evidence type="ECO:0000256" key="1">
    <source>
        <dbReference type="SAM" id="Coils"/>
    </source>
</evidence>
<dbReference type="AlphaFoldDB" id="A0A0P1B4H4"/>
<proteinExistence type="predicted"/>
<dbReference type="GeneID" id="36402497"/>
<dbReference type="Proteomes" id="UP000054928">
    <property type="component" value="Unassembled WGS sequence"/>
</dbReference>
<name>A0A0P1B4H4_PLAHL</name>
<feature type="coiled-coil region" evidence="1">
    <location>
        <begin position="178"/>
        <end position="269"/>
    </location>
</feature>
<keyword evidence="1" id="KW-0175">Coiled coil</keyword>
<dbReference type="RefSeq" id="XP_024586059.1">
    <property type="nucleotide sequence ID" value="XM_024720907.1"/>
</dbReference>
<reference evidence="3" key="1">
    <citation type="submission" date="2014-09" db="EMBL/GenBank/DDBJ databases">
        <authorList>
            <person name="Sharma Rahul"/>
            <person name="Thines Marco"/>
        </authorList>
    </citation>
    <scope>NUCLEOTIDE SEQUENCE [LARGE SCALE GENOMIC DNA]</scope>
</reference>
<organism evidence="2 3">
    <name type="scientific">Plasmopara halstedii</name>
    <name type="common">Downy mildew of sunflower</name>
    <dbReference type="NCBI Taxonomy" id="4781"/>
    <lineage>
        <taxon>Eukaryota</taxon>
        <taxon>Sar</taxon>
        <taxon>Stramenopiles</taxon>
        <taxon>Oomycota</taxon>
        <taxon>Peronosporomycetes</taxon>
        <taxon>Peronosporales</taxon>
        <taxon>Peronosporaceae</taxon>
        <taxon>Plasmopara</taxon>
    </lineage>
</organism>
<dbReference type="OrthoDB" id="167204at2759"/>
<sequence length="468" mass="51989">MAQDVIARVHLVAEKLQQKAQDAQKKGNEAAARSLTSSVSDLRQALALISEQRHLLALRHGESDDAIDDNMEELTSRLTKVQTMLIKKSEDMKVKGNVTARTALQQAAETVTQARMRILKQQQTLFGFSERWKMLETAGNYDTKYKNNEETLVERVQRLVELEHVVLEVWPEYEIEELKNAILRSREIENDMKRVKGRAKERQEEDAALLEQQREACQAMEQLVRESDQEIQHVTRKAAEERQTLKLKLESLTLENERLKHDHDEEIERKIQQKSPALTCLWKVTRHTAFSDPSAVARVAILLDCNDDTIPSWTSFGKCVAPVNATCSKLNSNAWGCVFKGEKNTTENCTDSVTPDPTKDTTEITCTDVSVEGDATYCIQGPICSGSGSNPTGSLCPVKGDIAVKDCNNDTIPSWTSTGQCVAPGPICSGSGSNPTGSLCPVKGDIAVKDCNNDTIPSWTSTGQWIVK</sequence>
<dbReference type="EMBL" id="CCYD01003090">
    <property type="protein sequence ID" value="CEG49690.1"/>
    <property type="molecule type" value="Genomic_DNA"/>
</dbReference>
<protein>
    <submittedName>
        <fullName evidence="2">Six-bladed beta-propeller, TolB-like</fullName>
    </submittedName>
</protein>
<feature type="coiled-coil region" evidence="1">
    <location>
        <begin position="6"/>
        <end position="33"/>
    </location>
</feature>
<keyword evidence="3" id="KW-1185">Reference proteome</keyword>
<accession>A0A0P1B4H4</accession>